<keyword evidence="10" id="KW-1185">Reference proteome</keyword>
<dbReference type="PANTHER" id="PTHR23327">
    <property type="entry name" value="RING FINGER PROTEIN 127"/>
    <property type="match status" value="1"/>
</dbReference>
<dbReference type="Proteomes" id="UP000682733">
    <property type="component" value="Unassembled WGS sequence"/>
</dbReference>
<evidence type="ECO:0000256" key="2">
    <source>
        <dbReference type="ARBA" id="ARBA00022771"/>
    </source>
</evidence>
<accession>A0A813V460</accession>
<proteinExistence type="predicted"/>
<dbReference type="InterPro" id="IPR017907">
    <property type="entry name" value="Znf_RING_CS"/>
</dbReference>
<dbReference type="SUPFAM" id="SSF57850">
    <property type="entry name" value="RING/U-box"/>
    <property type="match status" value="1"/>
</dbReference>
<evidence type="ECO:0000256" key="4">
    <source>
        <dbReference type="PROSITE-ProRule" id="PRU00175"/>
    </source>
</evidence>
<dbReference type="Gene3D" id="3.30.40.10">
    <property type="entry name" value="Zinc/RING finger domain, C3HC4 (zinc finger)"/>
    <property type="match status" value="1"/>
</dbReference>
<evidence type="ECO:0000313" key="7">
    <source>
        <dbReference type="EMBL" id="CAF1061354.1"/>
    </source>
</evidence>
<evidence type="ECO:0000313" key="10">
    <source>
        <dbReference type="Proteomes" id="UP000663829"/>
    </source>
</evidence>
<dbReference type="AlphaFoldDB" id="A0A813V460"/>
<dbReference type="SMART" id="SM00184">
    <property type="entry name" value="RING"/>
    <property type="match status" value="1"/>
</dbReference>
<dbReference type="Proteomes" id="UP000663829">
    <property type="component" value="Unassembled WGS sequence"/>
</dbReference>
<evidence type="ECO:0000313" key="6">
    <source>
        <dbReference type="EMBL" id="CAF0834909.1"/>
    </source>
</evidence>
<dbReference type="EMBL" id="CAJOBA010008371">
    <property type="protein sequence ID" value="CAF3826841.1"/>
    <property type="molecule type" value="Genomic_DNA"/>
</dbReference>
<dbReference type="InterPro" id="IPR038704">
    <property type="entry name" value="YEAST_sf"/>
</dbReference>
<dbReference type="InterPro" id="IPR013083">
    <property type="entry name" value="Znf_RING/FYVE/PHD"/>
</dbReference>
<evidence type="ECO:0000256" key="1">
    <source>
        <dbReference type="ARBA" id="ARBA00022723"/>
    </source>
</evidence>
<dbReference type="PROSITE" id="PS50089">
    <property type="entry name" value="ZF_RING_2"/>
    <property type="match status" value="1"/>
</dbReference>
<name>A0A813V460_9BILA</name>
<evidence type="ECO:0000313" key="8">
    <source>
        <dbReference type="EMBL" id="CAF3622077.1"/>
    </source>
</evidence>
<dbReference type="EMBL" id="CAJNOQ010000754">
    <property type="protein sequence ID" value="CAF0834909.1"/>
    <property type="molecule type" value="Genomic_DNA"/>
</dbReference>
<dbReference type="EMBL" id="CAJOBC010000754">
    <property type="protein sequence ID" value="CAF3622077.1"/>
    <property type="molecule type" value="Genomic_DNA"/>
</dbReference>
<dbReference type="PROSITE" id="PS00518">
    <property type="entry name" value="ZF_RING_1"/>
    <property type="match status" value="1"/>
</dbReference>
<dbReference type="EMBL" id="CAJNOK010008357">
    <property type="protein sequence ID" value="CAF1061354.1"/>
    <property type="molecule type" value="Genomic_DNA"/>
</dbReference>
<dbReference type="Proteomes" id="UP000681722">
    <property type="component" value="Unassembled WGS sequence"/>
</dbReference>
<dbReference type="Proteomes" id="UP000677228">
    <property type="component" value="Unassembled WGS sequence"/>
</dbReference>
<organism evidence="6 10">
    <name type="scientific">Didymodactylos carnosus</name>
    <dbReference type="NCBI Taxonomy" id="1234261"/>
    <lineage>
        <taxon>Eukaryota</taxon>
        <taxon>Metazoa</taxon>
        <taxon>Spiralia</taxon>
        <taxon>Gnathifera</taxon>
        <taxon>Rotifera</taxon>
        <taxon>Eurotatoria</taxon>
        <taxon>Bdelloidea</taxon>
        <taxon>Philodinida</taxon>
        <taxon>Philodinidae</taxon>
        <taxon>Didymodactylos</taxon>
    </lineage>
</organism>
<evidence type="ECO:0000259" key="5">
    <source>
        <dbReference type="PROSITE" id="PS50089"/>
    </source>
</evidence>
<dbReference type="Gene3D" id="2.60.40.1970">
    <property type="entry name" value="YEATS domain"/>
    <property type="match status" value="1"/>
</dbReference>
<feature type="domain" description="RING-type" evidence="5">
    <location>
        <begin position="35"/>
        <end position="76"/>
    </location>
</feature>
<dbReference type="OrthoDB" id="16041at2759"/>
<reference evidence="6" key="1">
    <citation type="submission" date="2021-02" db="EMBL/GenBank/DDBJ databases">
        <authorList>
            <person name="Nowell W R."/>
        </authorList>
    </citation>
    <scope>NUCLEOTIDE SEQUENCE</scope>
</reference>
<dbReference type="InterPro" id="IPR001841">
    <property type="entry name" value="Znf_RING"/>
</dbReference>
<protein>
    <recommendedName>
        <fullName evidence="5">RING-type domain-containing protein</fullName>
    </recommendedName>
</protein>
<gene>
    <name evidence="6" type="ORF">GPM918_LOCUS5251</name>
    <name evidence="7" type="ORF">OVA965_LOCUS17432</name>
    <name evidence="8" type="ORF">SRO942_LOCUS5251</name>
    <name evidence="9" type="ORF">TMI583_LOCUS17442</name>
</gene>
<evidence type="ECO:0000256" key="3">
    <source>
        <dbReference type="ARBA" id="ARBA00022833"/>
    </source>
</evidence>
<keyword evidence="2 4" id="KW-0863">Zinc-finger</keyword>
<keyword evidence="1" id="KW-0479">Metal-binding</keyword>
<keyword evidence="3" id="KW-0862">Zinc</keyword>
<dbReference type="Pfam" id="PF15227">
    <property type="entry name" value="zf-C3HC4_4"/>
    <property type="match status" value="1"/>
</dbReference>
<evidence type="ECO:0000313" key="9">
    <source>
        <dbReference type="EMBL" id="CAF3826841.1"/>
    </source>
</evidence>
<comment type="caution">
    <text evidence="6">The sequence shown here is derived from an EMBL/GenBank/DDBJ whole genome shotgun (WGS) entry which is preliminary data.</text>
</comment>
<sequence length="238" mass="27632">MASTDNQDNVLDNSTDDRNTKLEKVYKIFDELCQCPICLKLLVEPITTICGHNYCLSCLKHLLASSNLEKTCPLCRENLSYLKNSRITINFILRNLLETRYENQYLERIAEIKQDVLDNKDKISVIKRLLIGNYHATINTGYEIGAHRWTLFIRFADDENDMDIGTYIKEIIISDPATQEHVLDAPPYRYTMTGLQSRTICLNIEFHSRFHKANLRTDWNLCFTGIGNQKSIELEFIN</sequence>
<dbReference type="GO" id="GO:0008270">
    <property type="term" value="F:zinc ion binding"/>
    <property type="evidence" value="ECO:0007669"/>
    <property type="project" value="UniProtKB-KW"/>
</dbReference>